<dbReference type="Pfam" id="PF00501">
    <property type="entry name" value="AMP-binding"/>
    <property type="match status" value="1"/>
</dbReference>
<organism evidence="3 4">
    <name type="scientific">Pseudopedobacter saltans</name>
    <dbReference type="NCBI Taxonomy" id="151895"/>
    <lineage>
        <taxon>Bacteria</taxon>
        <taxon>Pseudomonadati</taxon>
        <taxon>Bacteroidota</taxon>
        <taxon>Sphingobacteriia</taxon>
        <taxon>Sphingobacteriales</taxon>
        <taxon>Sphingobacteriaceae</taxon>
        <taxon>Pseudopedobacter</taxon>
    </lineage>
</organism>
<dbReference type="InterPro" id="IPR050237">
    <property type="entry name" value="ATP-dep_AMP-bd_enzyme"/>
</dbReference>
<dbReference type="AlphaFoldDB" id="A0A2W5EIQ0"/>
<feature type="domain" description="AMP-dependent synthetase/ligase" evidence="1">
    <location>
        <begin position="33"/>
        <end position="435"/>
    </location>
</feature>
<dbReference type="EMBL" id="QFOI01000331">
    <property type="protein sequence ID" value="PZP44105.1"/>
    <property type="molecule type" value="Genomic_DNA"/>
</dbReference>
<dbReference type="InterPro" id="IPR045851">
    <property type="entry name" value="AMP-bd_C_sf"/>
</dbReference>
<dbReference type="Gene3D" id="3.30.300.30">
    <property type="match status" value="1"/>
</dbReference>
<dbReference type="InterPro" id="IPR000873">
    <property type="entry name" value="AMP-dep_synth/lig_dom"/>
</dbReference>
<sequence>MKNDLSTARAIEIFEQNTTPQLPESMYQAIFGHAKNTPNATAIKFFLQTKDFKIPKTITYKGLAEELTATANLFRKFGIGKDDVVSFVLPNSLETIYTFFGGEVAGIVNPINPLLEPSQIAEIMNAAKTKVLVTLAPFPKTDIWEKIEKIAGEIPSLKTIFTVDLANYLSFPQKQLVKIIRKKAKLNFNVQILDFVKEKSKVNNNALTFDRKISHDDTASYFHTGGTTGTPKIAVHTHKNELYNAWAISELLKGNEDPINIFCGLPWFHVNGVTVTGIAPFMIGATVVLGTPAGYRGEGILSNFWKIIEHYKITHFSCVPTVLQYLLGIPVDNSDISSVKFAVCGASSLSQKLFTDFQNHAKFKIVEGYGMTEGNCVNSVNPVFGEKKIGSVGLRLPFHFSKVVNLDANANYINESEIDEVGTIVINGGNVFPGYKEAHHNKNIWVEIEGEKWFNTGDLGKKDKDGYLFISGRKKEVIIRGGHNIDPLAIEEPLMQHPAVTSVAAIGRPDKVLGEMPIAYVTTKSEVTEKELLEFAKTAIKERAAVPKNIYIEKELPLTAIGKVFKPELIKRQILVAVNEELQPLSSQFSYDCDIKTVKNENIVELKINGIDSSQLEEIKQLVDEKLGNYTFKYVVIN</sequence>
<evidence type="ECO:0000313" key="4">
    <source>
        <dbReference type="Proteomes" id="UP000249645"/>
    </source>
</evidence>
<reference evidence="3 4" key="1">
    <citation type="submission" date="2017-11" db="EMBL/GenBank/DDBJ databases">
        <title>Infants hospitalized years apart are colonized by the same room-sourced microbial strains.</title>
        <authorList>
            <person name="Brooks B."/>
            <person name="Olm M.R."/>
            <person name="Firek B.A."/>
            <person name="Baker R."/>
            <person name="Thomas B.C."/>
            <person name="Morowitz M.J."/>
            <person name="Banfield J.F."/>
        </authorList>
    </citation>
    <scope>NUCLEOTIDE SEQUENCE [LARGE SCALE GENOMIC DNA]</scope>
    <source>
        <strain evidence="3">S2_009_000_R2_76</strain>
    </source>
</reference>
<evidence type="ECO:0000313" key="3">
    <source>
        <dbReference type="EMBL" id="PZP44105.1"/>
    </source>
</evidence>
<accession>A0A2W5EIQ0</accession>
<dbReference type="Proteomes" id="UP000249645">
    <property type="component" value="Unassembled WGS sequence"/>
</dbReference>
<gene>
    <name evidence="3" type="ORF">DI598_14890</name>
</gene>
<evidence type="ECO:0000259" key="2">
    <source>
        <dbReference type="Pfam" id="PF13193"/>
    </source>
</evidence>
<proteinExistence type="predicted"/>
<comment type="caution">
    <text evidence="3">The sequence shown here is derived from an EMBL/GenBank/DDBJ whole genome shotgun (WGS) entry which is preliminary data.</text>
</comment>
<dbReference type="InterPro" id="IPR020845">
    <property type="entry name" value="AMP-binding_CS"/>
</dbReference>
<dbReference type="PROSITE" id="PS00455">
    <property type="entry name" value="AMP_BINDING"/>
    <property type="match status" value="1"/>
</dbReference>
<dbReference type="SUPFAM" id="SSF56801">
    <property type="entry name" value="Acetyl-CoA synthetase-like"/>
    <property type="match status" value="1"/>
</dbReference>
<dbReference type="NCBIfam" id="NF005714">
    <property type="entry name" value="PRK07529.1"/>
    <property type="match status" value="1"/>
</dbReference>
<dbReference type="GO" id="GO:0016878">
    <property type="term" value="F:acid-thiol ligase activity"/>
    <property type="evidence" value="ECO:0007669"/>
    <property type="project" value="UniProtKB-ARBA"/>
</dbReference>
<evidence type="ECO:0000259" key="1">
    <source>
        <dbReference type="Pfam" id="PF00501"/>
    </source>
</evidence>
<name>A0A2W5EIQ0_9SPHI</name>
<dbReference type="InterPro" id="IPR042099">
    <property type="entry name" value="ANL_N_sf"/>
</dbReference>
<dbReference type="PANTHER" id="PTHR43767:SF1">
    <property type="entry name" value="NONRIBOSOMAL PEPTIDE SYNTHASE PES1 (EUROFUNG)-RELATED"/>
    <property type="match status" value="1"/>
</dbReference>
<dbReference type="Pfam" id="PF13193">
    <property type="entry name" value="AMP-binding_C"/>
    <property type="match status" value="1"/>
</dbReference>
<dbReference type="Gene3D" id="3.40.50.12780">
    <property type="entry name" value="N-terminal domain of ligase-like"/>
    <property type="match status" value="1"/>
</dbReference>
<feature type="domain" description="AMP-binding enzyme C-terminal" evidence="2">
    <location>
        <begin position="490"/>
        <end position="563"/>
    </location>
</feature>
<dbReference type="InterPro" id="IPR025110">
    <property type="entry name" value="AMP-bd_C"/>
</dbReference>
<protein>
    <submittedName>
        <fullName evidence="3">Acyl-CoA synthetase</fullName>
    </submittedName>
</protein>
<dbReference type="PANTHER" id="PTHR43767">
    <property type="entry name" value="LONG-CHAIN-FATTY-ACID--COA LIGASE"/>
    <property type="match status" value="1"/>
</dbReference>